<evidence type="ECO:0000313" key="3">
    <source>
        <dbReference type="Proteomes" id="UP000588586"/>
    </source>
</evidence>
<dbReference type="Proteomes" id="UP000588586">
    <property type="component" value="Unassembled WGS sequence"/>
</dbReference>
<name>A0A849HJ45_9MICO</name>
<gene>
    <name evidence="2" type="ORF">HJG52_11275</name>
</gene>
<keyword evidence="3" id="KW-1185">Reference proteome</keyword>
<keyword evidence="1" id="KW-1133">Transmembrane helix</keyword>
<sequence>MPAIEVTTPGRQPVRLPAVCVKTGEPTEELVRLRGSAAPGWVLVTLLFGVIPYFFVHAMTSQRYELVVPLRDEVIRARRRWRRRGAAVVLGSIVAWVVAAMANLPAWAGWVFVVTLVGLGLLVFAEWRYAVGVRLAPSGAFELTRVDARFADGVRSTMEPARR</sequence>
<proteinExistence type="predicted"/>
<feature type="transmembrane region" description="Helical" evidence="1">
    <location>
        <begin position="107"/>
        <end position="125"/>
    </location>
</feature>
<protein>
    <submittedName>
        <fullName evidence="2">Uncharacterized protein</fullName>
    </submittedName>
</protein>
<keyword evidence="1" id="KW-0812">Transmembrane</keyword>
<evidence type="ECO:0000256" key="1">
    <source>
        <dbReference type="SAM" id="Phobius"/>
    </source>
</evidence>
<organism evidence="2 3">
    <name type="scientific">Knoellia koreensis</name>
    <dbReference type="NCBI Taxonomy" id="2730921"/>
    <lineage>
        <taxon>Bacteria</taxon>
        <taxon>Bacillati</taxon>
        <taxon>Actinomycetota</taxon>
        <taxon>Actinomycetes</taxon>
        <taxon>Micrococcales</taxon>
        <taxon>Intrasporangiaceae</taxon>
        <taxon>Knoellia</taxon>
    </lineage>
</organism>
<feature type="transmembrane region" description="Helical" evidence="1">
    <location>
        <begin position="38"/>
        <end position="56"/>
    </location>
</feature>
<reference evidence="2 3" key="1">
    <citation type="submission" date="2020-04" db="EMBL/GenBank/DDBJ databases">
        <title>Knoellia sp. isolate from air conditioner.</title>
        <authorList>
            <person name="Chea S."/>
            <person name="Kim D.-U."/>
        </authorList>
    </citation>
    <scope>NUCLEOTIDE SEQUENCE [LARGE SCALE GENOMIC DNA]</scope>
    <source>
        <strain evidence="2 3">DB2414S</strain>
    </source>
</reference>
<comment type="caution">
    <text evidence="2">The sequence shown here is derived from an EMBL/GenBank/DDBJ whole genome shotgun (WGS) entry which is preliminary data.</text>
</comment>
<feature type="transmembrane region" description="Helical" evidence="1">
    <location>
        <begin position="85"/>
        <end position="101"/>
    </location>
</feature>
<accession>A0A849HJ45</accession>
<dbReference type="RefSeq" id="WP_171243671.1">
    <property type="nucleotide sequence ID" value="NZ_JABEPQ010000002.1"/>
</dbReference>
<evidence type="ECO:0000313" key="2">
    <source>
        <dbReference type="EMBL" id="NNM46584.1"/>
    </source>
</evidence>
<keyword evidence="1" id="KW-0472">Membrane</keyword>
<dbReference type="EMBL" id="JABEPQ010000002">
    <property type="protein sequence ID" value="NNM46584.1"/>
    <property type="molecule type" value="Genomic_DNA"/>
</dbReference>
<dbReference type="AlphaFoldDB" id="A0A849HJ45"/>